<accession>A0A5B7FVF5</accession>
<gene>
    <name evidence="1" type="ORF">E2C01_043107</name>
</gene>
<organism evidence="1 2">
    <name type="scientific">Portunus trituberculatus</name>
    <name type="common">Swimming crab</name>
    <name type="synonym">Neptunus trituberculatus</name>
    <dbReference type="NCBI Taxonomy" id="210409"/>
    <lineage>
        <taxon>Eukaryota</taxon>
        <taxon>Metazoa</taxon>
        <taxon>Ecdysozoa</taxon>
        <taxon>Arthropoda</taxon>
        <taxon>Crustacea</taxon>
        <taxon>Multicrustacea</taxon>
        <taxon>Malacostraca</taxon>
        <taxon>Eumalacostraca</taxon>
        <taxon>Eucarida</taxon>
        <taxon>Decapoda</taxon>
        <taxon>Pleocyemata</taxon>
        <taxon>Brachyura</taxon>
        <taxon>Eubrachyura</taxon>
        <taxon>Portunoidea</taxon>
        <taxon>Portunidae</taxon>
        <taxon>Portuninae</taxon>
        <taxon>Portunus</taxon>
    </lineage>
</organism>
<sequence>MVHSFPLSPTQDGDASGIGHSYSHLYDTTSCFLCQSNKSSMLCSVFPALWKSAEAFSNVPFTSLNPEMIRVTCQQVKQGDIANILPSPGKDQAWNTGVKDTSVQCSAASFQGTDH</sequence>
<reference evidence="1 2" key="1">
    <citation type="submission" date="2019-05" db="EMBL/GenBank/DDBJ databases">
        <title>Another draft genome of Portunus trituberculatus and its Hox gene families provides insights of decapod evolution.</title>
        <authorList>
            <person name="Jeong J.-H."/>
            <person name="Song I."/>
            <person name="Kim S."/>
            <person name="Choi T."/>
            <person name="Kim D."/>
            <person name="Ryu S."/>
            <person name="Kim W."/>
        </authorList>
    </citation>
    <scope>NUCLEOTIDE SEQUENCE [LARGE SCALE GENOMIC DNA]</scope>
    <source>
        <tissue evidence="1">Muscle</tissue>
    </source>
</reference>
<evidence type="ECO:0000313" key="2">
    <source>
        <dbReference type="Proteomes" id="UP000324222"/>
    </source>
</evidence>
<proteinExistence type="predicted"/>
<comment type="caution">
    <text evidence="1">The sequence shown here is derived from an EMBL/GenBank/DDBJ whole genome shotgun (WGS) entry which is preliminary data.</text>
</comment>
<dbReference type="EMBL" id="VSRR010008791">
    <property type="protein sequence ID" value="MPC49309.1"/>
    <property type="molecule type" value="Genomic_DNA"/>
</dbReference>
<name>A0A5B7FVF5_PORTR</name>
<dbReference type="AlphaFoldDB" id="A0A5B7FVF5"/>
<keyword evidence="2" id="KW-1185">Reference proteome</keyword>
<evidence type="ECO:0000313" key="1">
    <source>
        <dbReference type="EMBL" id="MPC49309.1"/>
    </source>
</evidence>
<protein>
    <submittedName>
        <fullName evidence="1">Uncharacterized protein</fullName>
    </submittedName>
</protein>
<dbReference type="Proteomes" id="UP000324222">
    <property type="component" value="Unassembled WGS sequence"/>
</dbReference>